<feature type="compositionally biased region" description="Low complexity" evidence="1">
    <location>
        <begin position="195"/>
        <end position="210"/>
    </location>
</feature>
<feature type="region of interest" description="Disordered" evidence="1">
    <location>
        <begin position="314"/>
        <end position="431"/>
    </location>
</feature>
<sequence>MDVDLFLRQMRSEVFSMWSMVHKLFQRAAERRLGADATEGDLTRFEFRQVLLEAGLNLNHRQASTLMNWINPQPEGRISLNLLWRRLSAPEYEFDFGQPGAFTAPRSTLSANSAGSSEANSFRDFFAPSAEYIAETASLRRPRSPFQAALQQRGHTPPRSRGTTPPRTRGLTPPRLRPHEEAPEQPIPLPVPGRSTTPPYSPGTPSSSHTLPQCQDWNKERTSETSFLDRVSLSSASLRPALRPAPRGNAPGRARSSPWLPRGHPPYSHGLQRAADKARETHQRSIASTVPPTQPQIEWNHHLSLEAAPTDTRLADPVTQDRPPQSFSAAPPMPARPSPSSTAPAPSDAFHAPHLPAAASKHHTLAQDTDRHRPSNSGEASEERSNSGSGDTRGALPGPSEPFSKAEATANDSVPQGPSQGARHPSSSPALAPFRASAMCHDLPTPAAAPTPEAACIPVHATLRKVDAHPLSPPSVADEMLPGLEPLPDTSQYRQQHLSAFHRSKPCMCGSMRRPPHLIAEVQCAGPAPSPKLRLWLPPLHNSSWLPCCLKIGFVMFEQVLEVSWDRHQVVRYLKEGTMGYNLYC</sequence>
<feature type="compositionally biased region" description="Low complexity" evidence="1">
    <location>
        <begin position="232"/>
        <end position="256"/>
    </location>
</feature>
<dbReference type="Proteomes" id="UP001190700">
    <property type="component" value="Unassembled WGS sequence"/>
</dbReference>
<feature type="compositionally biased region" description="Low complexity" evidence="1">
    <location>
        <begin position="153"/>
        <end position="174"/>
    </location>
</feature>
<feature type="compositionally biased region" description="Low complexity" evidence="1">
    <location>
        <begin position="338"/>
        <end position="349"/>
    </location>
</feature>
<feature type="compositionally biased region" description="Polar residues" evidence="1">
    <location>
        <begin position="410"/>
        <end position="429"/>
    </location>
</feature>
<feature type="compositionally biased region" description="Polar residues" evidence="1">
    <location>
        <begin position="284"/>
        <end position="296"/>
    </location>
</feature>
<evidence type="ECO:0000313" key="3">
    <source>
        <dbReference type="Proteomes" id="UP001190700"/>
    </source>
</evidence>
<name>A0AAE0FPV0_9CHLO</name>
<evidence type="ECO:0000256" key="1">
    <source>
        <dbReference type="SAM" id="MobiDB-lite"/>
    </source>
</evidence>
<organism evidence="2 3">
    <name type="scientific">Cymbomonas tetramitiformis</name>
    <dbReference type="NCBI Taxonomy" id="36881"/>
    <lineage>
        <taxon>Eukaryota</taxon>
        <taxon>Viridiplantae</taxon>
        <taxon>Chlorophyta</taxon>
        <taxon>Pyramimonadophyceae</taxon>
        <taxon>Pyramimonadales</taxon>
        <taxon>Pyramimonadaceae</taxon>
        <taxon>Cymbomonas</taxon>
    </lineage>
</organism>
<gene>
    <name evidence="2" type="ORF">CYMTET_27404</name>
</gene>
<feature type="region of interest" description="Disordered" evidence="1">
    <location>
        <begin position="137"/>
        <end position="296"/>
    </location>
</feature>
<reference evidence="2 3" key="1">
    <citation type="journal article" date="2015" name="Genome Biol. Evol.">
        <title>Comparative Genomics of a Bacterivorous Green Alga Reveals Evolutionary Causalities and Consequences of Phago-Mixotrophic Mode of Nutrition.</title>
        <authorList>
            <person name="Burns J.A."/>
            <person name="Paasch A."/>
            <person name="Narechania A."/>
            <person name="Kim E."/>
        </authorList>
    </citation>
    <scope>NUCLEOTIDE SEQUENCE [LARGE SCALE GENOMIC DNA]</scope>
    <source>
        <strain evidence="2 3">PLY_AMNH</strain>
    </source>
</reference>
<proteinExistence type="predicted"/>
<comment type="caution">
    <text evidence="2">The sequence shown here is derived from an EMBL/GenBank/DDBJ whole genome shotgun (WGS) entry which is preliminary data.</text>
</comment>
<keyword evidence="3" id="KW-1185">Reference proteome</keyword>
<accession>A0AAE0FPV0</accession>
<dbReference type="EMBL" id="LGRX02015022">
    <property type="protein sequence ID" value="KAK3263816.1"/>
    <property type="molecule type" value="Genomic_DNA"/>
</dbReference>
<dbReference type="AlphaFoldDB" id="A0AAE0FPV0"/>
<evidence type="ECO:0000313" key="2">
    <source>
        <dbReference type="EMBL" id="KAK3263816.1"/>
    </source>
</evidence>
<protein>
    <submittedName>
        <fullName evidence="2">Uncharacterized protein</fullName>
    </submittedName>
</protein>
<feature type="compositionally biased region" description="Basic and acidic residues" evidence="1">
    <location>
        <begin position="274"/>
        <end position="283"/>
    </location>
</feature>